<keyword evidence="3" id="KW-1185">Reference proteome</keyword>
<organism evidence="2 3">
    <name type="scientific">Haloechinothrix alba</name>
    <dbReference type="NCBI Taxonomy" id="664784"/>
    <lineage>
        <taxon>Bacteria</taxon>
        <taxon>Bacillati</taxon>
        <taxon>Actinomycetota</taxon>
        <taxon>Actinomycetes</taxon>
        <taxon>Pseudonocardiales</taxon>
        <taxon>Pseudonocardiaceae</taxon>
        <taxon>Haloechinothrix</taxon>
    </lineage>
</organism>
<name>A0A238V1J6_9PSEU</name>
<evidence type="ECO:0000313" key="3">
    <source>
        <dbReference type="Proteomes" id="UP000198348"/>
    </source>
</evidence>
<gene>
    <name evidence="2" type="ORF">SAMN06265360_101142</name>
</gene>
<evidence type="ECO:0000256" key="1">
    <source>
        <dbReference type="SAM" id="MobiDB-lite"/>
    </source>
</evidence>
<feature type="region of interest" description="Disordered" evidence="1">
    <location>
        <begin position="1"/>
        <end position="22"/>
    </location>
</feature>
<dbReference type="InterPro" id="IPR046214">
    <property type="entry name" value="DUF6247"/>
</dbReference>
<dbReference type="RefSeq" id="WP_089299485.1">
    <property type="nucleotide sequence ID" value="NZ_FZNW01000001.1"/>
</dbReference>
<dbReference type="AlphaFoldDB" id="A0A238V1J6"/>
<protein>
    <submittedName>
        <fullName evidence="2">Uncharacterized protein</fullName>
    </submittedName>
</protein>
<sequence length="111" mass="12567">MASPDASPPNQHPSPPAADPASIRECLTPTLAAEFDHEWQIVLDRVKESQDLTDLHALLNKWQHTAFLELREPGAYHRVLAKAEEVIRTGHNPRAVQFEDLRDAIQQRRST</sequence>
<accession>A0A238V1J6</accession>
<proteinExistence type="predicted"/>
<evidence type="ECO:0000313" key="2">
    <source>
        <dbReference type="EMBL" id="SNR27934.1"/>
    </source>
</evidence>
<dbReference type="OrthoDB" id="3697826at2"/>
<dbReference type="Pfam" id="PF19760">
    <property type="entry name" value="DUF6247"/>
    <property type="match status" value="1"/>
</dbReference>
<dbReference type="EMBL" id="FZNW01000001">
    <property type="protein sequence ID" value="SNR27934.1"/>
    <property type="molecule type" value="Genomic_DNA"/>
</dbReference>
<feature type="compositionally biased region" description="Pro residues" evidence="1">
    <location>
        <begin position="1"/>
        <end position="18"/>
    </location>
</feature>
<dbReference type="Proteomes" id="UP000198348">
    <property type="component" value="Unassembled WGS sequence"/>
</dbReference>
<reference evidence="2 3" key="1">
    <citation type="submission" date="2017-06" db="EMBL/GenBank/DDBJ databases">
        <authorList>
            <person name="Kim H.J."/>
            <person name="Triplett B.A."/>
        </authorList>
    </citation>
    <scope>NUCLEOTIDE SEQUENCE [LARGE SCALE GENOMIC DNA]</scope>
    <source>
        <strain evidence="2 3">DSM 45207</strain>
    </source>
</reference>